<dbReference type="Proteomes" id="UP001217485">
    <property type="component" value="Unassembled WGS sequence"/>
</dbReference>
<evidence type="ECO:0000256" key="1">
    <source>
        <dbReference type="SAM" id="MobiDB-lite"/>
    </source>
</evidence>
<gene>
    <name evidence="2" type="ORF">POL72_23895</name>
</gene>
<dbReference type="EMBL" id="JAQNDK010000002">
    <property type="protein sequence ID" value="MDC0680803.1"/>
    <property type="molecule type" value="Genomic_DNA"/>
</dbReference>
<feature type="compositionally biased region" description="Pro residues" evidence="1">
    <location>
        <begin position="61"/>
        <end position="70"/>
    </location>
</feature>
<evidence type="ECO:0000313" key="3">
    <source>
        <dbReference type="Proteomes" id="UP001217485"/>
    </source>
</evidence>
<dbReference type="RefSeq" id="WP_272097829.1">
    <property type="nucleotide sequence ID" value="NZ_JAQNDK010000002.1"/>
</dbReference>
<protein>
    <submittedName>
        <fullName evidence="2">Uncharacterized protein</fullName>
    </submittedName>
</protein>
<accession>A0ABT5C325</accession>
<evidence type="ECO:0000313" key="2">
    <source>
        <dbReference type="EMBL" id="MDC0680803.1"/>
    </source>
</evidence>
<keyword evidence="3" id="KW-1185">Reference proteome</keyword>
<feature type="region of interest" description="Disordered" evidence="1">
    <location>
        <begin position="29"/>
        <end position="72"/>
    </location>
</feature>
<comment type="caution">
    <text evidence="2">The sequence shown here is derived from an EMBL/GenBank/DDBJ whole genome shotgun (WGS) entry which is preliminary data.</text>
</comment>
<organism evidence="2 3">
    <name type="scientific">Sorangium atrum</name>
    <dbReference type="NCBI Taxonomy" id="2995308"/>
    <lineage>
        <taxon>Bacteria</taxon>
        <taxon>Pseudomonadati</taxon>
        <taxon>Myxococcota</taxon>
        <taxon>Polyangia</taxon>
        <taxon>Polyangiales</taxon>
        <taxon>Polyangiaceae</taxon>
        <taxon>Sorangium</taxon>
    </lineage>
</organism>
<proteinExistence type="predicted"/>
<name>A0ABT5C325_9BACT</name>
<reference evidence="2 3" key="1">
    <citation type="submission" date="2023-01" db="EMBL/GenBank/DDBJ databases">
        <title>Minimal conservation of predation-associated metabolite biosynthetic gene clusters underscores biosynthetic potential of Myxococcota including descriptions for ten novel species: Archangium lansinium sp. nov., Myxococcus landrumus sp. nov., Nannocystis bai.</title>
        <authorList>
            <person name="Ahearne A."/>
            <person name="Stevens C."/>
            <person name="Dowd S."/>
        </authorList>
    </citation>
    <scope>NUCLEOTIDE SEQUENCE [LARGE SCALE GENOMIC DNA]</scope>
    <source>
        <strain evidence="2 3">WIWO2</strain>
    </source>
</reference>
<feature type="compositionally biased region" description="Low complexity" evidence="1">
    <location>
        <begin position="29"/>
        <end position="60"/>
    </location>
</feature>
<sequence length="148" mass="14412">MRHILDGSMGVILAAGLCGAGCRASAHEPAGTNAPPGGNAPPGANAPPGTNASPGTNIPPTEEPATPPAAAPMGERIVVGSDPCKSDADCVPVCACHAAACIAKATAPTCDRGLMCTQECRPGTMDCGGGCLCQGGRCAARLINVPPP</sequence>